<reference evidence="1" key="1">
    <citation type="submission" date="2020-07" db="EMBL/GenBank/DDBJ databases">
        <title>Highly diverse flavobacterial phages as mortality factor during North Sea spring blooms.</title>
        <authorList>
            <person name="Bartlau N."/>
            <person name="Wichels A."/>
            <person name="Krohne G."/>
            <person name="Adriaenssens E.M."/>
            <person name="Heins A."/>
            <person name="Fuchs B.M."/>
            <person name="Amann R."/>
            <person name="Moraru C."/>
        </authorList>
    </citation>
    <scope>NUCLEOTIDE SEQUENCE</scope>
</reference>
<dbReference type="EMBL" id="MT732457">
    <property type="protein sequence ID" value="QQV90457.1"/>
    <property type="molecule type" value="Genomic_DNA"/>
</dbReference>
<keyword evidence="2" id="KW-1185">Reference proteome</keyword>
<proteinExistence type="predicted"/>
<evidence type="ECO:0000313" key="1">
    <source>
        <dbReference type="EMBL" id="QQV90457.1"/>
    </source>
</evidence>
<dbReference type="Proteomes" id="UP000693706">
    <property type="component" value="Segment"/>
</dbReference>
<evidence type="ECO:0000313" key="2">
    <source>
        <dbReference type="Proteomes" id="UP000693706"/>
    </source>
</evidence>
<sequence>MENLTIEDVRGILKTYMLENNYGLLQITASMSMSKDNIVLSVTYDEDSDEHLNGYNND</sequence>
<accession>A0A8E4ZCJ1</accession>
<gene>
    <name evidence="1" type="ORF">Harreka1_50</name>
</gene>
<protein>
    <submittedName>
        <fullName evidence="1">Uncharacterized protein</fullName>
    </submittedName>
</protein>
<organism evidence="1 2">
    <name type="scientific">Olleya phage Harreka_1</name>
    <dbReference type="NCBI Taxonomy" id="2745673"/>
    <lineage>
        <taxon>Viruses</taxon>
        <taxon>Duplodnaviria</taxon>
        <taxon>Heunggongvirae</taxon>
        <taxon>Uroviricota</taxon>
        <taxon>Caudoviricetes</taxon>
        <taxon>Aggregaviridae</taxon>
        <taxon>Harrekavirus</taxon>
        <taxon>Harrekavirus harreka</taxon>
    </lineage>
</organism>
<name>A0A8E4ZCJ1_9CAUD</name>